<proteinExistence type="predicted"/>
<sequence length="87" mass="9646">MSLTAIAMLKLFWITFAGAEPGPLGLGCGVTAASDEEALALIERDVFSQFGRFEISSISPVERIEDLDQSHVVPNMRLFFQRGIWFP</sequence>
<dbReference type="AlphaFoldDB" id="A0A0P6WAB8"/>
<evidence type="ECO:0000313" key="3">
    <source>
        <dbReference type="Proteomes" id="UP000048984"/>
    </source>
</evidence>
<protein>
    <recommendedName>
        <fullName evidence="4">YcaO domain-containing protein</fullName>
    </recommendedName>
</protein>
<feature type="chain" id="PRO_5006132228" description="YcaO domain-containing protein" evidence="1">
    <location>
        <begin position="20"/>
        <end position="87"/>
    </location>
</feature>
<evidence type="ECO:0008006" key="4">
    <source>
        <dbReference type="Google" id="ProtNLM"/>
    </source>
</evidence>
<evidence type="ECO:0000313" key="2">
    <source>
        <dbReference type="EMBL" id="KPL55510.1"/>
    </source>
</evidence>
<name>A0A0P6WAB8_9HYPH</name>
<comment type="caution">
    <text evidence="2">The sequence shown here is derived from an EMBL/GenBank/DDBJ whole genome shotgun (WGS) entry which is preliminary data.</text>
</comment>
<reference evidence="2 3" key="1">
    <citation type="submission" date="2015-09" db="EMBL/GenBank/DDBJ databases">
        <authorList>
            <person name="Jackson K.R."/>
            <person name="Lunt B.L."/>
            <person name="Fisher J.N.B."/>
            <person name="Gardner A.V."/>
            <person name="Bailey M.E."/>
            <person name="Deus L.M."/>
            <person name="Earl A.S."/>
            <person name="Gibby P.D."/>
            <person name="Hartmann K.A."/>
            <person name="Liu J.E."/>
            <person name="Manci A.M."/>
            <person name="Nielsen D.A."/>
            <person name="Solomon M.B."/>
            <person name="Breakwell D.P."/>
            <person name="Burnett S.H."/>
            <person name="Grose J.H."/>
        </authorList>
    </citation>
    <scope>NUCLEOTIDE SEQUENCE [LARGE SCALE GENOMIC DNA]</scope>
    <source>
        <strain evidence="2 3">16</strain>
    </source>
</reference>
<keyword evidence="3" id="KW-1185">Reference proteome</keyword>
<evidence type="ECO:0000256" key="1">
    <source>
        <dbReference type="SAM" id="SignalP"/>
    </source>
</evidence>
<dbReference type="Proteomes" id="UP000048984">
    <property type="component" value="Unassembled WGS sequence"/>
</dbReference>
<dbReference type="EMBL" id="LJYW01000001">
    <property type="protein sequence ID" value="KPL55510.1"/>
    <property type="molecule type" value="Genomic_DNA"/>
</dbReference>
<organism evidence="2 3">
    <name type="scientific">Prosthecodimorpha hirschii</name>
    <dbReference type="NCBI Taxonomy" id="665126"/>
    <lineage>
        <taxon>Bacteria</taxon>
        <taxon>Pseudomonadati</taxon>
        <taxon>Pseudomonadota</taxon>
        <taxon>Alphaproteobacteria</taxon>
        <taxon>Hyphomicrobiales</taxon>
        <taxon>Ancalomicrobiaceae</taxon>
        <taxon>Prosthecodimorpha</taxon>
    </lineage>
</organism>
<keyword evidence="1" id="KW-0732">Signal</keyword>
<accession>A0A0P6WAB8</accession>
<reference evidence="2 3" key="2">
    <citation type="submission" date="2015-10" db="EMBL/GenBank/DDBJ databases">
        <title>Draft Genome Sequence of Prosthecomicrobium hirschii ATCC 27832.</title>
        <authorList>
            <person name="Daniel J."/>
            <person name="Givan S.A."/>
            <person name="Brun Y.V."/>
            <person name="Brown P.J."/>
        </authorList>
    </citation>
    <scope>NUCLEOTIDE SEQUENCE [LARGE SCALE GENOMIC DNA]</scope>
    <source>
        <strain evidence="2 3">16</strain>
    </source>
</reference>
<gene>
    <name evidence="2" type="ORF">ABB55_27455</name>
</gene>
<feature type="signal peptide" evidence="1">
    <location>
        <begin position="1"/>
        <end position="19"/>
    </location>
</feature>